<keyword evidence="4" id="KW-1185">Reference proteome</keyword>
<dbReference type="Pfam" id="PF02899">
    <property type="entry name" value="Phage_int_SAM_1"/>
    <property type="match status" value="1"/>
</dbReference>
<evidence type="ECO:0000313" key="3">
    <source>
        <dbReference type="EMBL" id="GAA2063010.1"/>
    </source>
</evidence>
<sequence>MTAVDPDGSGITIRDAMDRFLSSPRCANPNTRRAYAAALDKLADRLGPHRRLPSISEQEVGDGLAALWGTAAESTWNQRRAAAGSFLTWCRKNCM</sequence>
<feature type="domain" description="Core-binding (CB)" evidence="2">
    <location>
        <begin position="11"/>
        <end position="91"/>
    </location>
</feature>
<accession>A0ABP5H1Y9</accession>
<dbReference type="RefSeq" id="WP_344671698.1">
    <property type="nucleotide sequence ID" value="NZ_BAAAQN010000089.1"/>
</dbReference>
<proteinExistence type="predicted"/>
<organism evidence="3 4">
    <name type="scientific">Catenulispora yoronensis</name>
    <dbReference type="NCBI Taxonomy" id="450799"/>
    <lineage>
        <taxon>Bacteria</taxon>
        <taxon>Bacillati</taxon>
        <taxon>Actinomycetota</taxon>
        <taxon>Actinomycetes</taxon>
        <taxon>Catenulisporales</taxon>
        <taxon>Catenulisporaceae</taxon>
        <taxon>Catenulispora</taxon>
    </lineage>
</organism>
<gene>
    <name evidence="3" type="ORF">GCM10009839_87850</name>
</gene>
<protein>
    <recommendedName>
        <fullName evidence="2">Core-binding (CB) domain-containing protein</fullName>
    </recommendedName>
</protein>
<dbReference type="EMBL" id="BAAAQN010000089">
    <property type="protein sequence ID" value="GAA2063010.1"/>
    <property type="molecule type" value="Genomic_DNA"/>
</dbReference>
<keyword evidence="1" id="KW-0238">DNA-binding</keyword>
<dbReference type="InterPro" id="IPR011010">
    <property type="entry name" value="DNA_brk_join_enz"/>
</dbReference>
<name>A0ABP5H1Y9_9ACTN</name>
<dbReference type="PROSITE" id="PS51900">
    <property type="entry name" value="CB"/>
    <property type="match status" value="1"/>
</dbReference>
<dbReference type="SUPFAM" id="SSF56349">
    <property type="entry name" value="DNA breaking-rejoining enzymes"/>
    <property type="match status" value="1"/>
</dbReference>
<evidence type="ECO:0000256" key="1">
    <source>
        <dbReference type="PROSITE-ProRule" id="PRU01248"/>
    </source>
</evidence>
<dbReference type="InterPro" id="IPR044068">
    <property type="entry name" value="CB"/>
</dbReference>
<reference evidence="4" key="1">
    <citation type="journal article" date="2019" name="Int. J. Syst. Evol. Microbiol.">
        <title>The Global Catalogue of Microorganisms (GCM) 10K type strain sequencing project: providing services to taxonomists for standard genome sequencing and annotation.</title>
        <authorList>
            <consortium name="The Broad Institute Genomics Platform"/>
            <consortium name="The Broad Institute Genome Sequencing Center for Infectious Disease"/>
            <person name="Wu L."/>
            <person name="Ma J."/>
        </authorList>
    </citation>
    <scope>NUCLEOTIDE SEQUENCE [LARGE SCALE GENOMIC DNA]</scope>
    <source>
        <strain evidence="4">JCM 16014</strain>
    </source>
</reference>
<dbReference type="InterPro" id="IPR004107">
    <property type="entry name" value="Integrase_SAM-like_N"/>
</dbReference>
<evidence type="ECO:0000259" key="2">
    <source>
        <dbReference type="PROSITE" id="PS51900"/>
    </source>
</evidence>
<dbReference type="Proteomes" id="UP001500751">
    <property type="component" value="Unassembled WGS sequence"/>
</dbReference>
<comment type="caution">
    <text evidence="3">The sequence shown here is derived from an EMBL/GenBank/DDBJ whole genome shotgun (WGS) entry which is preliminary data.</text>
</comment>
<evidence type="ECO:0000313" key="4">
    <source>
        <dbReference type="Proteomes" id="UP001500751"/>
    </source>
</evidence>